<feature type="compositionally biased region" description="Polar residues" evidence="1">
    <location>
        <begin position="709"/>
        <end position="728"/>
    </location>
</feature>
<feature type="compositionally biased region" description="Low complexity" evidence="1">
    <location>
        <begin position="89"/>
        <end position="108"/>
    </location>
</feature>
<feature type="compositionally biased region" description="Basic and acidic residues" evidence="1">
    <location>
        <begin position="1008"/>
        <end position="1018"/>
    </location>
</feature>
<comment type="caution">
    <text evidence="2">The sequence shown here is derived from an EMBL/GenBank/DDBJ whole genome shotgun (WGS) entry which is preliminary data.</text>
</comment>
<accession>A0ABR4F4D6</accession>
<feature type="compositionally biased region" description="Basic and acidic residues" evidence="1">
    <location>
        <begin position="505"/>
        <end position="515"/>
    </location>
</feature>
<feature type="compositionally biased region" description="Low complexity" evidence="1">
    <location>
        <begin position="184"/>
        <end position="193"/>
    </location>
</feature>
<feature type="compositionally biased region" description="Gly residues" evidence="1">
    <location>
        <begin position="952"/>
        <end position="964"/>
    </location>
</feature>
<sequence>MDTRSPATPNTPYGQPSQYKVNVNRQKTRKWVEAKTQNYDGDDWGEVDDEFNDDDAPDTGSAGGRQDYFNQPPQAQRPGRLTAGLRAISNSGPPTPGSGSAGSSPSLRPSERIALEKQAAGNRSASGPPALHIQTPAKTPTQPPPQVAGPPGTMGAAASPFPPRKSSMTSQDRPDLSNADARPPRVSSRPESPANATRSPASATGPPKFIRPSDIYKRMEEEKEKERRSMESAGRPSLDSIGGRSSEDGGDATNGRRRPSFGRNDEGDANRSLRPLDTVAERKSEYGFDGLMINPAAPAPPNPEVWHQNQAESRSANVPEPSIPPHPQPPTLHHPQATNATESPAEPVKRYSTSPKLPLLSRLSGFGGDFFSGGMGFTSDSPKSSEPPTDTSPTRTGHETANMPRTVDNRQSSNQPKPSRPSFPGAWVSETATTPGDMATPGSNIAGAPGDVPSISESPEDAHLKPAPLRTPSPGSASAFSAHDDQHSNRSGRASPANHNYLKATAERPQARDDPTQDSLQEQETQDKAGPRRDMTPIAPLQPRKGSFVEEPPTARPSNPITRVDTVSTADNASPLKESDVLRDEIMRSLSPVRPSDGHIEPPRDESAARESAYLNDVYGDYWSGEDKPPEVEIPLNQSGLRQVDSAPAAKDEAAEDTPRPPAQAAFDPVTTDAAPPAIPAVEPEAVTSAPRRERFSWEAGSTPGGGSSAQASPTKQPNTESPESLTSPIAAARHEDPTSPGSDGRSSPLLSLPTMNFDSDISPQVASVGSTLSPGQDTFSPPPDEGASKHLYPSDEKMLVQSPMSPLSPMEPIAIAEDDDELQRITSPTSHEPPEGVPLPRSPSPTQAGPSGGMDDAKRQSQTAYNMMSLKQVLQLPSSADRVQKMQETREHLAVLETGLASWLAEMAAQPAHENALPSYNYALSGDDAELWGTKGGAVRIPLNAPPPGADGPGEDGGGGGVGRTPSTSLNMGNLVMHSGQAGAKGKELLHSAGKMGKGLLSKGKNKLRERAESKRG</sequence>
<feature type="compositionally biased region" description="Basic and acidic residues" evidence="1">
    <location>
        <begin position="787"/>
        <end position="799"/>
    </location>
</feature>
<protein>
    <recommendedName>
        <fullName evidence="4">SH3 domain-containing protein</fullName>
    </recommendedName>
</protein>
<feature type="compositionally biased region" description="Basic and acidic residues" evidence="1">
    <location>
        <begin position="214"/>
        <end position="230"/>
    </location>
</feature>
<feature type="compositionally biased region" description="Acidic residues" evidence="1">
    <location>
        <begin position="40"/>
        <end position="57"/>
    </location>
</feature>
<feature type="compositionally biased region" description="Low complexity" evidence="1">
    <location>
        <begin position="995"/>
        <end position="1004"/>
    </location>
</feature>
<feature type="compositionally biased region" description="Polar residues" evidence="1">
    <location>
        <begin position="382"/>
        <end position="395"/>
    </location>
</feature>
<organism evidence="2 3">
    <name type="scientific">Diaporthe vaccinii</name>
    <dbReference type="NCBI Taxonomy" id="105482"/>
    <lineage>
        <taxon>Eukaryota</taxon>
        <taxon>Fungi</taxon>
        <taxon>Dikarya</taxon>
        <taxon>Ascomycota</taxon>
        <taxon>Pezizomycotina</taxon>
        <taxon>Sordariomycetes</taxon>
        <taxon>Sordariomycetidae</taxon>
        <taxon>Diaporthales</taxon>
        <taxon>Diaporthaceae</taxon>
        <taxon>Diaporthe</taxon>
        <taxon>Diaporthe eres species complex</taxon>
    </lineage>
</organism>
<feature type="compositionally biased region" description="Basic and acidic residues" evidence="1">
    <location>
        <begin position="577"/>
        <end position="587"/>
    </location>
</feature>
<dbReference type="Proteomes" id="UP001600888">
    <property type="component" value="Unassembled WGS sequence"/>
</dbReference>
<feature type="compositionally biased region" description="Basic and acidic residues" evidence="1">
    <location>
        <begin position="596"/>
        <end position="609"/>
    </location>
</feature>
<feature type="compositionally biased region" description="Basic and acidic residues" evidence="1">
    <location>
        <begin position="525"/>
        <end position="535"/>
    </location>
</feature>
<feature type="region of interest" description="Disordered" evidence="1">
    <location>
        <begin position="946"/>
        <end position="1018"/>
    </location>
</feature>
<evidence type="ECO:0000313" key="3">
    <source>
        <dbReference type="Proteomes" id="UP001600888"/>
    </source>
</evidence>
<gene>
    <name evidence="2" type="ORF">FJTKL_02387</name>
</gene>
<feature type="compositionally biased region" description="Polar residues" evidence="1">
    <location>
        <begin position="740"/>
        <end position="780"/>
    </location>
</feature>
<name>A0ABR4F4D6_9PEZI</name>
<feature type="compositionally biased region" description="Polar residues" evidence="1">
    <location>
        <begin position="556"/>
        <end position="572"/>
    </location>
</feature>
<feature type="compositionally biased region" description="Polar residues" evidence="1">
    <location>
        <begin position="307"/>
        <end position="316"/>
    </location>
</feature>
<evidence type="ECO:0000256" key="1">
    <source>
        <dbReference type="SAM" id="MobiDB-lite"/>
    </source>
</evidence>
<feature type="compositionally biased region" description="Basic and acidic residues" evidence="1">
    <location>
        <begin position="650"/>
        <end position="659"/>
    </location>
</feature>
<feature type="compositionally biased region" description="Pro residues" evidence="1">
    <location>
        <begin position="321"/>
        <end position="332"/>
    </location>
</feature>
<feature type="region of interest" description="Disordered" evidence="1">
    <location>
        <begin position="1"/>
        <end position="866"/>
    </location>
</feature>
<dbReference type="EMBL" id="JBAWTH010000013">
    <property type="protein sequence ID" value="KAL2289390.1"/>
    <property type="molecule type" value="Genomic_DNA"/>
</dbReference>
<reference evidence="2 3" key="1">
    <citation type="submission" date="2024-03" db="EMBL/GenBank/DDBJ databases">
        <title>A high-quality draft genome sequence of Diaporthe vaccinii, a causative agent of upright dieback and viscid rot disease in cranberry plants.</title>
        <authorList>
            <person name="Sarrasin M."/>
            <person name="Lang B.F."/>
            <person name="Burger G."/>
        </authorList>
    </citation>
    <scope>NUCLEOTIDE SEQUENCE [LARGE SCALE GENOMIC DNA]</scope>
    <source>
        <strain evidence="2 3">IS7</strain>
    </source>
</reference>
<feature type="compositionally biased region" description="Gly residues" evidence="1">
    <location>
        <begin position="365"/>
        <end position="376"/>
    </location>
</feature>
<evidence type="ECO:0000313" key="2">
    <source>
        <dbReference type="EMBL" id="KAL2289390.1"/>
    </source>
</evidence>
<proteinExistence type="predicted"/>
<evidence type="ECO:0008006" key="4">
    <source>
        <dbReference type="Google" id="ProtNLM"/>
    </source>
</evidence>
<feature type="compositionally biased region" description="Polar residues" evidence="1">
    <location>
        <begin position="1"/>
        <end position="25"/>
    </location>
</feature>
<feature type="compositionally biased region" description="Low complexity" evidence="1">
    <location>
        <begin position="674"/>
        <end position="687"/>
    </location>
</feature>
<keyword evidence="3" id="KW-1185">Reference proteome</keyword>